<evidence type="ECO:0000313" key="2">
    <source>
        <dbReference type="EMBL" id="MBC8757587.1"/>
    </source>
</evidence>
<gene>
    <name evidence="2" type="ORF">H2O64_23165</name>
</gene>
<dbReference type="PANTHER" id="PTHR12526:SF630">
    <property type="entry name" value="GLYCOSYLTRANSFERASE"/>
    <property type="match status" value="1"/>
</dbReference>
<dbReference type="Proteomes" id="UP000619238">
    <property type="component" value="Unassembled WGS sequence"/>
</dbReference>
<keyword evidence="3" id="KW-1185">Reference proteome</keyword>
<dbReference type="SUPFAM" id="SSF53756">
    <property type="entry name" value="UDP-Glycosyltransferase/glycogen phosphorylase"/>
    <property type="match status" value="1"/>
</dbReference>
<evidence type="ECO:0000313" key="3">
    <source>
        <dbReference type="Proteomes" id="UP000619238"/>
    </source>
</evidence>
<dbReference type="Pfam" id="PF00534">
    <property type="entry name" value="Glycos_transf_1"/>
    <property type="match status" value="1"/>
</dbReference>
<dbReference type="InterPro" id="IPR001296">
    <property type="entry name" value="Glyco_trans_1"/>
</dbReference>
<name>A0ABR7QG92_9FLAO</name>
<reference evidence="2 3" key="1">
    <citation type="submission" date="2020-07" db="EMBL/GenBank/DDBJ databases">
        <title>Description of Kordia aestuariivivens sp. nov., isolated from a tidal flat.</title>
        <authorList>
            <person name="Park S."/>
            <person name="Yoon J.-H."/>
        </authorList>
    </citation>
    <scope>NUCLEOTIDE SEQUENCE [LARGE SCALE GENOMIC DNA]</scope>
    <source>
        <strain evidence="2 3">YSTF-M3</strain>
    </source>
</reference>
<dbReference type="Gene3D" id="3.40.50.2000">
    <property type="entry name" value="Glycogen Phosphorylase B"/>
    <property type="match status" value="2"/>
</dbReference>
<evidence type="ECO:0000259" key="1">
    <source>
        <dbReference type="Pfam" id="PF00534"/>
    </source>
</evidence>
<accession>A0ABR7QG92</accession>
<sequence length="352" mass="39621">MKKLNKNNQHIVFLTPGFAESEEDSTTIPALQVFLKSIRKALPNAKLTLLAFQFPFTKKTYDWHGIEVIPLNGQNRRLKKLQTWRKATKTLKKLHKTQNIDTIHSFWIGECSKVGQRFAEKHSINHVVTVMGQDASIENSHAKNLIHSNAKMVTLSKNHHAALLKTYNLESTIIPWHLDVAEFPELQENAIDILGVGSLNTVKNYSDFIEIISALAKKHKNLNVAIIGDGALQNELEIQIQNLGLENTITLLGKLPRTEVLKKMAQSRILLHTSSYESFGFVFLEALYSGMQIASYDVGLAKASKNWHVGESEIELIEACESLLSAQNDAKKRVELSSEKQSINAYLNLYHA</sequence>
<feature type="domain" description="Glycosyl transferase family 1" evidence="1">
    <location>
        <begin position="186"/>
        <end position="301"/>
    </location>
</feature>
<organism evidence="2 3">
    <name type="scientific">Kordia aestuariivivens</name>
    <dbReference type="NCBI Taxonomy" id="2759037"/>
    <lineage>
        <taxon>Bacteria</taxon>
        <taxon>Pseudomonadati</taxon>
        <taxon>Bacteroidota</taxon>
        <taxon>Flavobacteriia</taxon>
        <taxon>Flavobacteriales</taxon>
        <taxon>Flavobacteriaceae</taxon>
        <taxon>Kordia</taxon>
    </lineage>
</organism>
<dbReference type="PANTHER" id="PTHR12526">
    <property type="entry name" value="GLYCOSYLTRANSFERASE"/>
    <property type="match status" value="1"/>
</dbReference>
<protein>
    <submittedName>
        <fullName evidence="2">Glycosyltransferase</fullName>
    </submittedName>
</protein>
<comment type="caution">
    <text evidence="2">The sequence shown here is derived from an EMBL/GenBank/DDBJ whole genome shotgun (WGS) entry which is preliminary data.</text>
</comment>
<dbReference type="RefSeq" id="WP_187564628.1">
    <property type="nucleotide sequence ID" value="NZ_JACGWS010000022.1"/>
</dbReference>
<proteinExistence type="predicted"/>
<dbReference type="EMBL" id="JACGWS010000022">
    <property type="protein sequence ID" value="MBC8757587.1"/>
    <property type="molecule type" value="Genomic_DNA"/>
</dbReference>